<sequence length="1151" mass="131650">MDRKSPSQLPAGSQAPASPSPPQVNGYSPPTIDQSHDVALVVKALNLSHDHHGVCNTSILLWGSPGSGKRRIATKAALEFSTRTGCKILWLDGRTFESFVRDYRAAYTKITGEQLARGITMTHTLLKITSTLQARRDELLIVVFDLHSSLEDGMETELNTSDLFLPERCRILLTSSFVVPTVGGSADQVLPVECGLKLACRTTCLYVGALSEEQAMQYFRASVPNSNDAVDCLRAFWHWQQNSWHTAPLHLALSCACMRLLRLSPSRFQQLCLHKVKQGCGPTWPECSPIFSVIMSILWDALNDYNVTAGRLLSICSVVDGMGIPVALVEKFPIFQNNPGGLHSAMGLLRLSGLVEIDQGPELATINLHPQVQRWLQIKRRQVEDKQETRDFLHAWISVLNDYLTKPEHELPKKGPIFDPEKFWPMLTHIASLCNLKPRRISQFCSMQYMIFLKNVAVFLVEDGIYQILAGVTITHAFDMCILIQSRQGLDIVLDREYIHICQVRANALMNLSEYGAAEHELREAKRVLSRHLPLDPIGAQTWREIEDSEAYLSVAQSNWPEANRMLTELLADPEPDTDPRDLAKRHHWMSRYKAAVNEDIFALEHSHMTMSHWRDLPYEERWGYKDTRPLNWVEKHMLNLMNMGKYQGALVFGTRLLDRTYELSPLLGSSICCLTYRVVRCQCMLDMVDDAERTVCRLLELPSHDEYINDTTRAYLLYTLYELAVALQRDGRVVEAEGLYRFNIRFSKLNDVKNLSGTEPYDSWRDYVQLIMCFIEQGKLLEARKLKEDYECENPDNRLTHRIIENSWTAYRHSRELYVRAVQAEKSGTSLEFKASVDLAETRAALKRAVKWFGSPKHRVESGKDFESDIDLHHVNRARNSRLLQLLNFPLIYFAFVDTRSSTATADTETLEFFLWADLRQSVLGQYWKWCDCRRKRRRSQSIDESDHYVVKPKRDDDGPPLKKLTQKSITDWVIRMPAASKAIPANCGPCCPCIEANKRGLLETSALASKLYLWEEPTPKKRPSKTKPRFRNSKPNRSPIPETELFMLVRPNTWFWIQSEFADGEAEGENYIIPGAVEIPAIAITPPEGQTDLLPLTTDPQERLTKYYKRDYAADFASVLKRQHETEWFGPTRLDDILEDDEDEEDSGE</sequence>
<dbReference type="EMBL" id="LVYI01000006">
    <property type="protein sequence ID" value="OAP58416.1"/>
    <property type="molecule type" value="Genomic_DNA"/>
</dbReference>
<dbReference type="SUPFAM" id="SSF52540">
    <property type="entry name" value="P-loop containing nucleoside triphosphate hydrolases"/>
    <property type="match status" value="1"/>
</dbReference>
<dbReference type="Gene3D" id="3.40.50.300">
    <property type="entry name" value="P-loop containing nucleotide triphosphate hydrolases"/>
    <property type="match status" value="1"/>
</dbReference>
<evidence type="ECO:0000313" key="3">
    <source>
        <dbReference type="Proteomes" id="UP000078343"/>
    </source>
</evidence>
<dbReference type="Proteomes" id="UP000078343">
    <property type="component" value="Unassembled WGS sequence"/>
</dbReference>
<dbReference type="GeneID" id="30011674"/>
<feature type="compositionally biased region" description="Low complexity" evidence="1">
    <location>
        <begin position="1"/>
        <end position="17"/>
    </location>
</feature>
<evidence type="ECO:0000256" key="1">
    <source>
        <dbReference type="SAM" id="MobiDB-lite"/>
    </source>
</evidence>
<protein>
    <submittedName>
        <fullName evidence="2">Uncharacterized protein</fullName>
    </submittedName>
</protein>
<organism evidence="2 3">
    <name type="scientific">Fonsecaea erecta</name>
    <dbReference type="NCBI Taxonomy" id="1367422"/>
    <lineage>
        <taxon>Eukaryota</taxon>
        <taxon>Fungi</taxon>
        <taxon>Dikarya</taxon>
        <taxon>Ascomycota</taxon>
        <taxon>Pezizomycotina</taxon>
        <taxon>Eurotiomycetes</taxon>
        <taxon>Chaetothyriomycetidae</taxon>
        <taxon>Chaetothyriales</taxon>
        <taxon>Herpotrichiellaceae</taxon>
        <taxon>Fonsecaea</taxon>
    </lineage>
</organism>
<keyword evidence="3" id="KW-1185">Reference proteome</keyword>
<feature type="compositionally biased region" description="Basic residues" evidence="1">
    <location>
        <begin position="1022"/>
        <end position="1036"/>
    </location>
</feature>
<dbReference type="AlphaFoldDB" id="A0A178ZG21"/>
<reference evidence="2 3" key="1">
    <citation type="submission" date="2016-04" db="EMBL/GenBank/DDBJ databases">
        <title>Draft genome of Fonsecaea erecta CBS 125763.</title>
        <authorList>
            <person name="Weiss V.A."/>
            <person name="Vicente V.A."/>
            <person name="Raittz R.T."/>
            <person name="Moreno L.F."/>
            <person name="De Souza E.M."/>
            <person name="Pedrosa F.O."/>
            <person name="Steffens M.B."/>
            <person name="Faoro H."/>
            <person name="Tadra-Sfeir M.Z."/>
            <person name="Najafzadeh M.J."/>
            <person name="Felipe M.S."/>
            <person name="Teixeira M."/>
            <person name="Sun J."/>
            <person name="Xi L."/>
            <person name="Gomes R."/>
            <person name="De Azevedo C.M."/>
            <person name="Salgado C.G."/>
            <person name="Da Silva M.B."/>
            <person name="Nascimento M.F."/>
            <person name="Queiroz-Telles F."/>
            <person name="Attili D.S."/>
            <person name="Gorbushina A."/>
        </authorList>
    </citation>
    <scope>NUCLEOTIDE SEQUENCE [LARGE SCALE GENOMIC DNA]</scope>
    <source>
        <strain evidence="2 3">CBS 125763</strain>
    </source>
</reference>
<dbReference type="InterPro" id="IPR027417">
    <property type="entry name" value="P-loop_NTPase"/>
</dbReference>
<feature type="region of interest" description="Disordered" evidence="1">
    <location>
        <begin position="1"/>
        <end position="30"/>
    </location>
</feature>
<feature type="region of interest" description="Disordered" evidence="1">
    <location>
        <begin position="1020"/>
        <end position="1040"/>
    </location>
</feature>
<dbReference type="RefSeq" id="XP_018691783.1">
    <property type="nucleotide sequence ID" value="XM_018839015.1"/>
</dbReference>
<dbReference type="Gene3D" id="1.25.40.10">
    <property type="entry name" value="Tetratricopeptide repeat domain"/>
    <property type="match status" value="1"/>
</dbReference>
<dbReference type="OrthoDB" id="4155629at2759"/>
<evidence type="ECO:0000313" key="2">
    <source>
        <dbReference type="EMBL" id="OAP58416.1"/>
    </source>
</evidence>
<comment type="caution">
    <text evidence="2">The sequence shown here is derived from an EMBL/GenBank/DDBJ whole genome shotgun (WGS) entry which is preliminary data.</text>
</comment>
<proteinExistence type="predicted"/>
<gene>
    <name evidence="2" type="ORF">AYL99_07506</name>
</gene>
<accession>A0A178ZG21</accession>
<dbReference type="InterPro" id="IPR011990">
    <property type="entry name" value="TPR-like_helical_dom_sf"/>
</dbReference>
<name>A0A178ZG21_9EURO</name>